<dbReference type="InterPro" id="IPR027417">
    <property type="entry name" value="P-loop_NTPase"/>
</dbReference>
<keyword evidence="1 9" id="KW-0547">Nucleotide-binding</keyword>
<evidence type="ECO:0000259" key="11">
    <source>
        <dbReference type="PROSITE" id="PS51217"/>
    </source>
</evidence>
<keyword evidence="4 9" id="KW-0067">ATP-binding</keyword>
<dbReference type="Gene3D" id="3.40.50.300">
    <property type="entry name" value="P-loop containing nucleotide triphosphate hydrolases"/>
    <property type="match status" value="3"/>
</dbReference>
<evidence type="ECO:0000256" key="4">
    <source>
        <dbReference type="ARBA" id="ARBA00022840"/>
    </source>
</evidence>
<dbReference type="EMBL" id="SEWY01000003">
    <property type="protein sequence ID" value="TBH73174.1"/>
    <property type="molecule type" value="Genomic_DNA"/>
</dbReference>
<dbReference type="PANTHER" id="PTHR11070:SF67">
    <property type="entry name" value="DNA 3'-5' HELICASE"/>
    <property type="match status" value="1"/>
</dbReference>
<evidence type="ECO:0000256" key="2">
    <source>
        <dbReference type="ARBA" id="ARBA00022801"/>
    </source>
</evidence>
<dbReference type="InterPro" id="IPR014017">
    <property type="entry name" value="DNA_helicase_UvrD-like_C"/>
</dbReference>
<keyword evidence="13" id="KW-1185">Reference proteome</keyword>
<dbReference type="RefSeq" id="WP_130923301.1">
    <property type="nucleotide sequence ID" value="NZ_SEWY01000003.1"/>
</dbReference>
<feature type="binding site" evidence="9">
    <location>
        <begin position="11"/>
        <end position="18"/>
    </location>
    <ligand>
        <name>ATP</name>
        <dbReference type="ChEBI" id="CHEBI:30616"/>
    </ligand>
</feature>
<dbReference type="Pfam" id="PF13361">
    <property type="entry name" value="UvrD_C"/>
    <property type="match status" value="2"/>
</dbReference>
<protein>
    <recommendedName>
        <fullName evidence="7">DNA 3'-5' helicase</fullName>
        <ecNumber evidence="7">5.6.2.4</ecNumber>
    </recommendedName>
</protein>
<dbReference type="GO" id="GO:0005829">
    <property type="term" value="C:cytosol"/>
    <property type="evidence" value="ECO:0007669"/>
    <property type="project" value="TreeGrafter"/>
</dbReference>
<proteinExistence type="predicted"/>
<dbReference type="Proteomes" id="UP000293583">
    <property type="component" value="Unassembled WGS sequence"/>
</dbReference>
<evidence type="ECO:0000256" key="8">
    <source>
        <dbReference type="ARBA" id="ARBA00048988"/>
    </source>
</evidence>
<dbReference type="GO" id="GO:0043138">
    <property type="term" value="F:3'-5' DNA helicase activity"/>
    <property type="evidence" value="ECO:0007669"/>
    <property type="project" value="UniProtKB-EC"/>
</dbReference>
<dbReference type="InterPro" id="IPR000212">
    <property type="entry name" value="DNA_helicase_UvrD/REP"/>
</dbReference>
<dbReference type="PROSITE" id="PS51198">
    <property type="entry name" value="UVRD_HELICASE_ATP_BIND"/>
    <property type="match status" value="1"/>
</dbReference>
<evidence type="ECO:0000256" key="9">
    <source>
        <dbReference type="PROSITE-ProRule" id="PRU00560"/>
    </source>
</evidence>
<keyword evidence="5" id="KW-0413">Isomerase</keyword>
<dbReference type="GO" id="GO:0016887">
    <property type="term" value="F:ATP hydrolysis activity"/>
    <property type="evidence" value="ECO:0007669"/>
    <property type="project" value="RHEA"/>
</dbReference>
<evidence type="ECO:0000256" key="1">
    <source>
        <dbReference type="ARBA" id="ARBA00022741"/>
    </source>
</evidence>
<accession>A0A4Q9BBD0</accession>
<name>A0A4Q9BBD0_9BACT</name>
<evidence type="ECO:0000256" key="5">
    <source>
        <dbReference type="ARBA" id="ARBA00023235"/>
    </source>
</evidence>
<comment type="catalytic activity">
    <reaction evidence="6">
        <text>Couples ATP hydrolysis with the unwinding of duplex DNA by translocating in the 3'-5' direction.</text>
        <dbReference type="EC" id="5.6.2.4"/>
    </reaction>
</comment>
<sequence length="1106" mass="126064">MKPQQITLFSASAGSGKTYTLTIEYIKMALSEVETKGYFRRILAVTFTIKAAEEMRQRILQFLAGMADYPTFTYTSSAEQSKVLAILDKVQSELAEDGIHLTKEQLAERAGTTLQQILQDYGLFSVMTIDSFVQRLSASFIDELNLPSQYEVVLDSNGLIHELINRLLDQVNSTGDAELSELILSFANQEIAEGRNWNRMRDSLHGFLKISLEEKFLAIEPNLSLFQVSDFLRLEDQLRSLLQQMLQEVKGAAESFIRIIDSLGLPDAFYYYGGTGPVGNMRSFLRNPEIADKAYANFKKAIEANMWTSAKATGADKAIIEQHAAELGDLGSQFIDLQSLYVKRYRFLHWVLKDLKKLALLNLIQREMRVYQQENSAIPISEFSKRVYEVISQDPIPFIYEKLGDRYFHIFIDEFQDTSILQWKNFMPLVENATSVGKRSLLVGDAKQSIYKFRGGEVSLIASLATQDVSLVSNHFVKDSLDEQRFDYLLNQIGPKALNDNYRSATEIVEFNNRFYHSLVENESVLALCPLIEPLYGANLKQNPKVASSDFNGKVDLIVYHKSQENFGFTEPENEFMFEQVMNLIRHNRHIGFRYADIAILARKNKHARYLALRLKEEGIPVISSDSLLVHYSPVVGFILSFLALKEHPKESLYLYEVIYQYAEMKGQEVSALDLTYLEELAGDAFEKAEQYFLSKGMEVPAFSDLLRWVYDVVAAFDLLIDSTGQEYVWKFLDILNEYVLLKDKLVAGFLLHFNLNRNSYCITSSNQADAVTISSIHKSKGLEYPVVILPFVNWTFQADSEKIWYEMGEEESEDLGMGEIARLKHIYGRVTSSEVLAFPTLALQTKKEKEAIFLDALNMLYVATTRPKQSLHLLLTVPEPDMHTKTISTYTNSVGRLVYDYAQTLSESTELPLYLKTETDWKTAYFTFSNESVIPSLTHDVTFDLEKKVQIRLGGVNAPVSLRVNSAKSDLYTSASKKREIGNQLHDLLAQLPDMEAWSQVRAKSKVDVSSLDALFESQQVRDFFVKDILAFKEVDLLCPDGKIIRPDRVNKIGEALQVIDFKTGKQKPEHQGQIQRYKQTLVEMGYQVTQGVLIYIETKELVYV</sequence>
<evidence type="ECO:0000256" key="7">
    <source>
        <dbReference type="ARBA" id="ARBA00034808"/>
    </source>
</evidence>
<dbReference type="AlphaFoldDB" id="A0A4Q9BBD0"/>
<comment type="caution">
    <text evidence="12">The sequence shown here is derived from an EMBL/GenBank/DDBJ whole genome shotgun (WGS) entry which is preliminary data.</text>
</comment>
<reference evidence="12 13" key="1">
    <citation type="submission" date="2019-02" db="EMBL/GenBank/DDBJ databases">
        <title>Genome of a new Bacteroidetes strain.</title>
        <authorList>
            <person name="Pitt A."/>
        </authorList>
    </citation>
    <scope>NUCLEOTIDE SEQUENCE [LARGE SCALE GENOMIC DNA]</scope>
    <source>
        <strain evidence="12 13">103A-SOEBACH</strain>
    </source>
</reference>
<dbReference type="GO" id="GO:0000725">
    <property type="term" value="P:recombinational repair"/>
    <property type="evidence" value="ECO:0007669"/>
    <property type="project" value="TreeGrafter"/>
</dbReference>
<keyword evidence="2 9" id="KW-0378">Hydrolase</keyword>
<gene>
    <name evidence="12" type="ORF">EWU20_07300</name>
</gene>
<dbReference type="EC" id="5.6.2.4" evidence="7"/>
<feature type="domain" description="UvrD-like helicase ATP-binding" evidence="10">
    <location>
        <begin position="1"/>
        <end position="505"/>
    </location>
</feature>
<comment type="catalytic activity">
    <reaction evidence="8">
        <text>ATP + H2O = ADP + phosphate + H(+)</text>
        <dbReference type="Rhea" id="RHEA:13065"/>
        <dbReference type="ChEBI" id="CHEBI:15377"/>
        <dbReference type="ChEBI" id="CHEBI:15378"/>
        <dbReference type="ChEBI" id="CHEBI:30616"/>
        <dbReference type="ChEBI" id="CHEBI:43474"/>
        <dbReference type="ChEBI" id="CHEBI:456216"/>
        <dbReference type="EC" id="5.6.2.4"/>
    </reaction>
</comment>
<evidence type="ECO:0000259" key="10">
    <source>
        <dbReference type="PROSITE" id="PS51198"/>
    </source>
</evidence>
<organism evidence="12 13">
    <name type="scientific">Aquirufa antheringensis</name>
    <dbReference type="NCBI Taxonomy" id="2516559"/>
    <lineage>
        <taxon>Bacteria</taxon>
        <taxon>Pseudomonadati</taxon>
        <taxon>Bacteroidota</taxon>
        <taxon>Cytophagia</taxon>
        <taxon>Cytophagales</taxon>
        <taxon>Flectobacillaceae</taxon>
        <taxon>Aquirufa</taxon>
    </lineage>
</organism>
<dbReference type="GO" id="GO:0003677">
    <property type="term" value="F:DNA binding"/>
    <property type="evidence" value="ECO:0007669"/>
    <property type="project" value="InterPro"/>
</dbReference>
<evidence type="ECO:0000256" key="3">
    <source>
        <dbReference type="ARBA" id="ARBA00022806"/>
    </source>
</evidence>
<dbReference type="Pfam" id="PF00580">
    <property type="entry name" value="UvrD-helicase"/>
    <property type="match status" value="1"/>
</dbReference>
<evidence type="ECO:0000256" key="6">
    <source>
        <dbReference type="ARBA" id="ARBA00034617"/>
    </source>
</evidence>
<dbReference type="Gene3D" id="1.10.3170.10">
    <property type="entry name" value="Recbcd, chain B, domain 2"/>
    <property type="match status" value="1"/>
</dbReference>
<dbReference type="OrthoDB" id="9810135at2"/>
<evidence type="ECO:0000313" key="13">
    <source>
        <dbReference type="Proteomes" id="UP000293583"/>
    </source>
</evidence>
<dbReference type="SUPFAM" id="SSF52540">
    <property type="entry name" value="P-loop containing nucleoside triphosphate hydrolases"/>
    <property type="match status" value="1"/>
</dbReference>
<dbReference type="PANTHER" id="PTHR11070">
    <property type="entry name" value="UVRD / RECB / PCRA DNA HELICASE FAMILY MEMBER"/>
    <property type="match status" value="1"/>
</dbReference>
<feature type="domain" description="UvrD-like helicase C-terminal" evidence="11">
    <location>
        <begin position="526"/>
        <end position="782"/>
    </location>
</feature>
<keyword evidence="3 9" id="KW-0347">Helicase</keyword>
<dbReference type="InterPro" id="IPR014016">
    <property type="entry name" value="UvrD-like_ATP-bd"/>
</dbReference>
<evidence type="ECO:0000313" key="12">
    <source>
        <dbReference type="EMBL" id="TBH73174.1"/>
    </source>
</evidence>
<dbReference type="PROSITE" id="PS51217">
    <property type="entry name" value="UVRD_HELICASE_CTER"/>
    <property type="match status" value="1"/>
</dbReference>
<dbReference type="GO" id="GO:0005524">
    <property type="term" value="F:ATP binding"/>
    <property type="evidence" value="ECO:0007669"/>
    <property type="project" value="UniProtKB-UniRule"/>
</dbReference>